<evidence type="ECO:0000313" key="1">
    <source>
        <dbReference type="EMBL" id="SLM48271.1"/>
    </source>
</evidence>
<dbReference type="KEGG" id="nja:NSJP_2099"/>
<protein>
    <submittedName>
        <fullName evidence="1">Uncharacterized protein</fullName>
    </submittedName>
</protein>
<sequence>MSSGEGLPLDCGLPWQAQGALGGHPFSRSASSTCFTGSTWAAGRGVTLLAERFGQEAELECAAEELGDVSDVEAAHQIEPVDFDGADADLQDGGDFTIGMTDGNQPKNVPLTRSERPELDFLHDRLGFATQCAFHVALTIRSRDMLTRV</sequence>
<evidence type="ECO:0000313" key="2">
    <source>
        <dbReference type="Proteomes" id="UP000192042"/>
    </source>
</evidence>
<reference evidence="1 2" key="1">
    <citation type="submission" date="2017-03" db="EMBL/GenBank/DDBJ databases">
        <authorList>
            <person name="Afonso C.L."/>
            <person name="Miller P.J."/>
            <person name="Scott M.A."/>
            <person name="Spackman E."/>
            <person name="Goraichik I."/>
            <person name="Dimitrov K.M."/>
            <person name="Suarez D.L."/>
            <person name="Swayne D.E."/>
        </authorList>
    </citation>
    <scope>NUCLEOTIDE SEQUENCE [LARGE SCALE GENOMIC DNA]</scope>
    <source>
        <strain evidence="1">Genome sequencing of Nitrospira japonica strain NJ11</strain>
    </source>
</reference>
<proteinExistence type="predicted"/>
<dbReference type="Proteomes" id="UP000192042">
    <property type="component" value="Chromosome I"/>
</dbReference>
<dbReference type="AlphaFoldDB" id="A0A1W1I5Q1"/>
<name>A0A1W1I5Q1_9BACT</name>
<keyword evidence="2" id="KW-1185">Reference proteome</keyword>
<dbReference type="STRING" id="1325564.NSJP_2099"/>
<dbReference type="EMBL" id="LT828648">
    <property type="protein sequence ID" value="SLM48271.1"/>
    <property type="molecule type" value="Genomic_DNA"/>
</dbReference>
<gene>
    <name evidence="1" type="ORF">NSJP_2099</name>
</gene>
<organism evidence="1 2">
    <name type="scientific">Nitrospira japonica</name>
    <dbReference type="NCBI Taxonomy" id="1325564"/>
    <lineage>
        <taxon>Bacteria</taxon>
        <taxon>Pseudomonadati</taxon>
        <taxon>Nitrospirota</taxon>
        <taxon>Nitrospiria</taxon>
        <taxon>Nitrospirales</taxon>
        <taxon>Nitrospiraceae</taxon>
        <taxon>Nitrospira</taxon>
    </lineage>
</organism>
<accession>A0A1W1I5Q1</accession>